<protein>
    <submittedName>
        <fullName evidence="1">Uncharacterized protein</fullName>
    </submittedName>
</protein>
<proteinExistence type="predicted"/>
<accession>A0A8F5ZF84</accession>
<gene>
    <name evidence="1" type="ORF">KSK55_02105</name>
</gene>
<reference evidence="1 2" key="1">
    <citation type="submission" date="2021-06" db="EMBL/GenBank/DDBJ databases">
        <title>Complete genome sequence of the secondary alcohol utilizing methanogen Methanospirillum hungatei strain GP1.</title>
        <authorList>
            <person name="Day L.A."/>
            <person name="Costa K.C."/>
        </authorList>
    </citation>
    <scope>NUCLEOTIDE SEQUENCE [LARGE SCALE GENOMIC DNA]</scope>
    <source>
        <strain evidence="1 2">GP1</strain>
    </source>
</reference>
<dbReference type="EMBL" id="CP077107">
    <property type="protein sequence ID" value="QXO95230.1"/>
    <property type="molecule type" value="Genomic_DNA"/>
</dbReference>
<dbReference type="Proteomes" id="UP000694228">
    <property type="component" value="Chromosome"/>
</dbReference>
<name>A0A8F5ZF84_METHU</name>
<organism evidence="1 2">
    <name type="scientific">Methanospirillum hungatei</name>
    <dbReference type="NCBI Taxonomy" id="2203"/>
    <lineage>
        <taxon>Archaea</taxon>
        <taxon>Methanobacteriati</taxon>
        <taxon>Methanobacteriota</taxon>
        <taxon>Stenosarchaea group</taxon>
        <taxon>Methanomicrobia</taxon>
        <taxon>Methanomicrobiales</taxon>
        <taxon>Methanospirillaceae</taxon>
        <taxon>Methanospirillum</taxon>
    </lineage>
</organism>
<sequence length="51" mass="5794">MTVAEPTIKEIEPLSILSIREKGTFEEVIPQLIGILCTYFSSPQRGEKRFP</sequence>
<evidence type="ECO:0000313" key="1">
    <source>
        <dbReference type="EMBL" id="QXO95230.1"/>
    </source>
</evidence>
<evidence type="ECO:0000313" key="2">
    <source>
        <dbReference type="Proteomes" id="UP000694228"/>
    </source>
</evidence>
<dbReference type="AlphaFoldDB" id="A0A8F5ZF84"/>